<dbReference type="Proteomes" id="UP000694520">
    <property type="component" value="Chromosome X"/>
</dbReference>
<dbReference type="GO" id="GO:0000981">
    <property type="term" value="F:DNA-binding transcription factor activity, RNA polymerase II-specific"/>
    <property type="evidence" value="ECO:0007669"/>
    <property type="project" value="InterPro"/>
</dbReference>
<dbReference type="InterPro" id="IPR000014">
    <property type="entry name" value="PAS"/>
</dbReference>
<dbReference type="GO" id="GO:0045892">
    <property type="term" value="P:negative regulation of DNA-templated transcription"/>
    <property type="evidence" value="ECO:0007669"/>
    <property type="project" value="TreeGrafter"/>
</dbReference>
<reference evidence="6" key="1">
    <citation type="submission" date="2019-05" db="EMBL/GenBank/DDBJ databases">
        <authorList>
            <person name="Zhang S."/>
            <person name="Liu J."/>
        </authorList>
    </citation>
    <scope>NUCLEOTIDE SEQUENCE [LARGE SCALE GENOMIC DNA]</scope>
</reference>
<dbReference type="GO" id="GO:0032922">
    <property type="term" value="P:circadian regulation of gene expression"/>
    <property type="evidence" value="ECO:0007669"/>
    <property type="project" value="InterPro"/>
</dbReference>
<dbReference type="GeneTree" id="ENSGT00530000064765"/>
<evidence type="ECO:0000313" key="7">
    <source>
        <dbReference type="Proteomes" id="UP000694520"/>
    </source>
</evidence>
<feature type="compositionally biased region" description="Basic and acidic residues" evidence="4">
    <location>
        <begin position="337"/>
        <end position="351"/>
    </location>
</feature>
<dbReference type="PROSITE" id="PS50112">
    <property type="entry name" value="PAS"/>
    <property type="match status" value="1"/>
</dbReference>
<reference evidence="6" key="2">
    <citation type="submission" date="2025-08" db="UniProtKB">
        <authorList>
            <consortium name="Ensembl"/>
        </authorList>
    </citation>
    <scope>IDENTIFICATION</scope>
</reference>
<dbReference type="SMART" id="SM00091">
    <property type="entry name" value="PAS"/>
    <property type="match status" value="1"/>
</dbReference>
<dbReference type="SUPFAM" id="SSF55785">
    <property type="entry name" value="PYP-like sensor domain (PAS domain)"/>
    <property type="match status" value="1"/>
</dbReference>
<feature type="compositionally biased region" description="Basic and acidic residues" evidence="4">
    <location>
        <begin position="361"/>
        <end position="386"/>
    </location>
</feature>
<evidence type="ECO:0000256" key="2">
    <source>
        <dbReference type="ARBA" id="ARBA00023242"/>
    </source>
</evidence>
<feature type="region of interest" description="Disordered" evidence="4">
    <location>
        <begin position="1"/>
        <end position="20"/>
    </location>
</feature>
<feature type="region of interest" description="Disordered" evidence="4">
    <location>
        <begin position="432"/>
        <end position="453"/>
    </location>
</feature>
<keyword evidence="2" id="KW-0539">Nucleus</keyword>
<keyword evidence="7" id="KW-1185">Reference proteome</keyword>
<keyword evidence="3" id="KW-0175">Coiled coil</keyword>
<dbReference type="InterPro" id="IPR047230">
    <property type="entry name" value="CLOCK-like"/>
</dbReference>
<organism evidence="6 7">
    <name type="scientific">Bos mutus grunniens</name>
    <name type="common">Wild yak</name>
    <name type="synonym">Bos grunniens</name>
    <dbReference type="NCBI Taxonomy" id="30521"/>
    <lineage>
        <taxon>Eukaryota</taxon>
        <taxon>Metazoa</taxon>
        <taxon>Chordata</taxon>
        <taxon>Craniata</taxon>
        <taxon>Vertebrata</taxon>
        <taxon>Euteleostomi</taxon>
        <taxon>Mammalia</taxon>
        <taxon>Eutheria</taxon>
        <taxon>Laurasiatheria</taxon>
        <taxon>Artiodactyla</taxon>
        <taxon>Ruminantia</taxon>
        <taxon>Pecora</taxon>
        <taxon>Bovidae</taxon>
        <taxon>Bovinae</taxon>
        <taxon>Bos</taxon>
    </lineage>
</organism>
<dbReference type="AlphaFoldDB" id="A0A8B9YMU4"/>
<sequence length="701" mass="79730">MDEDNGRKRKRYRDLSEDEKKTHINSVLSGLRYFLQKISSPAKKSKMEKSQETPNWTPSFQNYEDFIQKTLQSLDGFMLIVSIDGIIVSVGPRITSLLGHLPNDIVGKSFLSLLPDDEKSKIFSKMAFRTAVSNSVGKHIDFCCHFKRGEAESDNTSAYEYVKVILTLKDVSYEHPALFHSFSTPVCGPSTVNLPLDDAFYLVGTICVLSARTLQGFFRTNGPSPLVPNLGEDELSEDHRRIQEETGCFGMESSEVEITDVEEPANTIETELSESSDSMDSFNVNPVMSDDFNTVSPLPSIPASSEMYSRQSFESEPGMGHVTHVYELKHVHKVSVMDHTEESDKDVHENQEDQEYEENHEEVQKDWKDQENKKDQEDEEGQKEQEYQPLQLSPHITSYLKSQEEMMKKFQEQLNEKIQLLNTELKKQRSSLETLKEQLQERNNSKPQALPSIVGRVLSPDLLELAPEKPRSEAMKSPFSDISEATSVSGSCLPGSSQIHEELQQTFDTSSQVPIQEEVNQEQQQQLQQQQQQQEQQQQEQQQQQQQLQQQQQQLLPLPEQPQQCNTTRENQEILFPEDHHQPHMNLFPVTHGPGSHDIYSTNLPQTTITHNPQLVTLETPQDYICLWQQPQDSQSHLYQAVQMSNWSPNEQATLGQTICTQVAPTEQVQHSSELGTVQAGNNGPNELNSCMSSQQSHLNL</sequence>
<feature type="region of interest" description="Disordered" evidence="4">
    <location>
        <begin position="671"/>
        <end position="701"/>
    </location>
</feature>
<evidence type="ECO:0000313" key="6">
    <source>
        <dbReference type="Ensembl" id="ENSBGRP00000037515.1"/>
    </source>
</evidence>
<evidence type="ECO:0000256" key="1">
    <source>
        <dbReference type="ARBA" id="ARBA00023108"/>
    </source>
</evidence>
<protein>
    <recommendedName>
        <fullName evidence="5">PAS domain-containing protein</fullName>
    </recommendedName>
</protein>
<feature type="compositionally biased region" description="Basic and acidic residues" evidence="4">
    <location>
        <begin position="434"/>
        <end position="444"/>
    </location>
</feature>
<evidence type="ECO:0000259" key="5">
    <source>
        <dbReference type="PROSITE" id="PS50112"/>
    </source>
</evidence>
<feature type="coiled-coil region" evidence="3">
    <location>
        <begin position="513"/>
        <end position="554"/>
    </location>
</feature>
<feature type="domain" description="PAS" evidence="5">
    <location>
        <begin position="63"/>
        <end position="135"/>
    </location>
</feature>
<name>A0A8B9YMU4_BOSMU</name>
<accession>A0A8B9YMU4</accession>
<dbReference type="Pfam" id="PF00989">
    <property type="entry name" value="PAS"/>
    <property type="match status" value="1"/>
</dbReference>
<dbReference type="InterPro" id="IPR035965">
    <property type="entry name" value="PAS-like_dom_sf"/>
</dbReference>
<keyword evidence="1" id="KW-0090">Biological rhythms</keyword>
<dbReference type="Ensembl" id="ENSBGRT00000043441.1">
    <property type="protein sequence ID" value="ENSBGRP00000037515.1"/>
    <property type="gene ID" value="ENSBGRG00000023537.1"/>
</dbReference>
<reference evidence="6" key="3">
    <citation type="submission" date="2025-09" db="UniProtKB">
        <authorList>
            <consortium name="Ensembl"/>
        </authorList>
    </citation>
    <scope>IDENTIFICATION</scope>
</reference>
<dbReference type="InterPro" id="IPR013767">
    <property type="entry name" value="PAS_fold"/>
</dbReference>
<dbReference type="GO" id="GO:0042754">
    <property type="term" value="P:negative regulation of circadian rhythm"/>
    <property type="evidence" value="ECO:0007669"/>
    <property type="project" value="TreeGrafter"/>
</dbReference>
<dbReference type="PANTHER" id="PTHR46055:SF4">
    <property type="entry name" value="CIRCADIAN CLOCK PROTEIN PASD1"/>
    <property type="match status" value="1"/>
</dbReference>
<dbReference type="GO" id="GO:1990513">
    <property type="term" value="C:CLOCK-BMAL transcription complex"/>
    <property type="evidence" value="ECO:0007669"/>
    <property type="project" value="TreeGrafter"/>
</dbReference>
<dbReference type="Gene3D" id="3.30.450.20">
    <property type="entry name" value="PAS domain"/>
    <property type="match status" value="1"/>
</dbReference>
<evidence type="ECO:0000256" key="4">
    <source>
        <dbReference type="SAM" id="MobiDB-lite"/>
    </source>
</evidence>
<dbReference type="CDD" id="cd00130">
    <property type="entry name" value="PAS"/>
    <property type="match status" value="1"/>
</dbReference>
<proteinExistence type="predicted"/>
<dbReference type="PANTHER" id="PTHR46055">
    <property type="entry name" value="CIRCADIAN LOCOMOTER OUTPUT CYCLES PROTEIN KAPUT"/>
    <property type="match status" value="1"/>
</dbReference>
<feature type="region of interest" description="Disordered" evidence="4">
    <location>
        <begin position="337"/>
        <end position="394"/>
    </location>
</feature>
<evidence type="ECO:0000256" key="3">
    <source>
        <dbReference type="SAM" id="Coils"/>
    </source>
</evidence>